<dbReference type="EMBL" id="RQEY01000024">
    <property type="protein sequence ID" value="TGK36237.1"/>
    <property type="molecule type" value="Genomic_DNA"/>
</dbReference>
<accession>A0A4R9GX15</accession>
<reference evidence="1" key="1">
    <citation type="journal article" date="2019" name="PLoS Negl. Trop. Dis.">
        <title>Revisiting the worldwide diversity of Leptospira species in the environment.</title>
        <authorList>
            <person name="Vincent A.T."/>
            <person name="Schiettekatte O."/>
            <person name="Bourhy P."/>
            <person name="Veyrier F.J."/>
            <person name="Picardeau M."/>
        </authorList>
    </citation>
    <scope>NUCLEOTIDE SEQUENCE [LARGE SCALE GENOMIC DNA]</scope>
    <source>
        <strain evidence="1">201800301</strain>
    </source>
</reference>
<gene>
    <name evidence="1" type="ORF">EHO65_18205</name>
</gene>
<evidence type="ECO:0000313" key="2">
    <source>
        <dbReference type="Proteomes" id="UP000298097"/>
    </source>
</evidence>
<dbReference type="AlphaFoldDB" id="A0A4R9GX15"/>
<evidence type="ECO:0000313" key="1">
    <source>
        <dbReference type="EMBL" id="TGK36237.1"/>
    </source>
</evidence>
<sequence length="122" mass="14056">MVINTHHEDPVVSGLIETMKSILEPAIEKDAEMRKIKMAEEITDLKYTFTLPYSVERHGIVEEGIFAFRSKTEIGKDSIRTRLETHLGIKNLNRHKPDRRKPTIRPDFKNIEIDTIEASGDL</sequence>
<dbReference type="RefSeq" id="WP_135775974.1">
    <property type="nucleotide sequence ID" value="NZ_RQEY01000024.1"/>
</dbReference>
<comment type="caution">
    <text evidence="1">The sequence shown here is derived from an EMBL/GenBank/DDBJ whole genome shotgun (WGS) entry which is preliminary data.</text>
</comment>
<dbReference type="Proteomes" id="UP000298097">
    <property type="component" value="Unassembled WGS sequence"/>
</dbReference>
<keyword evidence="2" id="KW-1185">Reference proteome</keyword>
<organism evidence="1 2">
    <name type="scientific">Leptospira andrefontaineae</name>
    <dbReference type="NCBI Taxonomy" id="2484976"/>
    <lineage>
        <taxon>Bacteria</taxon>
        <taxon>Pseudomonadati</taxon>
        <taxon>Spirochaetota</taxon>
        <taxon>Spirochaetia</taxon>
        <taxon>Leptospirales</taxon>
        <taxon>Leptospiraceae</taxon>
        <taxon>Leptospira</taxon>
    </lineage>
</organism>
<name>A0A4R9GX15_9LEPT</name>
<proteinExistence type="predicted"/>
<protein>
    <submittedName>
        <fullName evidence="1">Uncharacterized protein</fullName>
    </submittedName>
</protein>